<accession>A0A0F9YJD0</accession>
<dbReference type="Proteomes" id="UP000034803">
    <property type="component" value="Unassembled WGS sequence"/>
</dbReference>
<dbReference type="Gene3D" id="3.40.30.10">
    <property type="entry name" value="Glutaredoxin"/>
    <property type="match status" value="1"/>
</dbReference>
<keyword evidence="1" id="KW-0812">Transmembrane</keyword>
<keyword evidence="1" id="KW-0472">Membrane</keyword>
<evidence type="ECO:0000313" key="2">
    <source>
        <dbReference type="EMBL" id="KKP31604.1"/>
    </source>
</evidence>
<sequence>MNKFGIIVIVVTILILGGGALLITKDNSKPFPTPEPNTYEYFWGDGCPHCKIVDDFFETWDGKDKIKIKKLEVWNNKSNASLMAERAKTCGIPLAEMGVPLLITLEGKCLTGDQQIIEHYKSLKF</sequence>
<protein>
    <recommendedName>
        <fullName evidence="4">Thioredoxin domain-containing protein</fullName>
    </recommendedName>
</protein>
<gene>
    <name evidence="2" type="ORF">UR21_C0007G0021</name>
</gene>
<feature type="transmembrane region" description="Helical" evidence="1">
    <location>
        <begin position="6"/>
        <end position="24"/>
    </location>
</feature>
<evidence type="ECO:0000313" key="3">
    <source>
        <dbReference type="Proteomes" id="UP000034803"/>
    </source>
</evidence>
<dbReference type="SUPFAM" id="SSF52833">
    <property type="entry name" value="Thioredoxin-like"/>
    <property type="match status" value="1"/>
</dbReference>
<evidence type="ECO:0008006" key="4">
    <source>
        <dbReference type="Google" id="ProtNLM"/>
    </source>
</evidence>
<organism evidence="2 3">
    <name type="scientific">Candidatus Woesebacteria bacterium GW2011_GWC2_31_9</name>
    <dbReference type="NCBI Taxonomy" id="1618586"/>
    <lineage>
        <taxon>Bacteria</taxon>
        <taxon>Candidatus Woeseibacteriota</taxon>
    </lineage>
</organism>
<dbReference type="AlphaFoldDB" id="A0A0F9YJD0"/>
<proteinExistence type="predicted"/>
<name>A0A0F9YJD0_9BACT</name>
<dbReference type="EMBL" id="LBOI01000007">
    <property type="protein sequence ID" value="KKP31604.1"/>
    <property type="molecule type" value="Genomic_DNA"/>
</dbReference>
<keyword evidence="1" id="KW-1133">Transmembrane helix</keyword>
<dbReference type="InterPro" id="IPR036249">
    <property type="entry name" value="Thioredoxin-like_sf"/>
</dbReference>
<comment type="caution">
    <text evidence="2">The sequence shown here is derived from an EMBL/GenBank/DDBJ whole genome shotgun (WGS) entry which is preliminary data.</text>
</comment>
<evidence type="ECO:0000256" key="1">
    <source>
        <dbReference type="SAM" id="Phobius"/>
    </source>
</evidence>
<reference evidence="2 3" key="1">
    <citation type="journal article" date="2015" name="Nature">
        <title>rRNA introns, odd ribosomes, and small enigmatic genomes across a large radiation of phyla.</title>
        <authorList>
            <person name="Brown C.T."/>
            <person name="Hug L.A."/>
            <person name="Thomas B.C."/>
            <person name="Sharon I."/>
            <person name="Castelle C.J."/>
            <person name="Singh A."/>
            <person name="Wilkins M.J."/>
            <person name="Williams K.H."/>
            <person name="Banfield J.F."/>
        </authorList>
    </citation>
    <scope>NUCLEOTIDE SEQUENCE [LARGE SCALE GENOMIC DNA]</scope>
</reference>